<dbReference type="Proteomes" id="UP001165101">
    <property type="component" value="Unassembled WGS sequence"/>
</dbReference>
<protein>
    <submittedName>
        <fullName evidence="1">Unnamed protein product</fullName>
    </submittedName>
</protein>
<keyword evidence="2" id="KW-1185">Reference proteome</keyword>
<proteinExistence type="predicted"/>
<evidence type="ECO:0000313" key="1">
    <source>
        <dbReference type="EMBL" id="GME93585.1"/>
    </source>
</evidence>
<reference evidence="1" key="1">
    <citation type="submission" date="2023-04" db="EMBL/GenBank/DDBJ databases">
        <title>Candida boidinii NBRC 1967.</title>
        <authorList>
            <person name="Ichikawa N."/>
            <person name="Sato H."/>
            <person name="Tonouchi N."/>
        </authorList>
    </citation>
    <scope>NUCLEOTIDE SEQUENCE</scope>
    <source>
        <strain evidence="1">NBRC 1967</strain>
    </source>
</reference>
<comment type="caution">
    <text evidence="1">The sequence shown here is derived from an EMBL/GenBank/DDBJ whole genome shotgun (WGS) entry which is preliminary data.</text>
</comment>
<organism evidence="1 2">
    <name type="scientific">Candida boidinii</name>
    <name type="common">Yeast</name>
    <dbReference type="NCBI Taxonomy" id="5477"/>
    <lineage>
        <taxon>Eukaryota</taxon>
        <taxon>Fungi</taxon>
        <taxon>Dikarya</taxon>
        <taxon>Ascomycota</taxon>
        <taxon>Saccharomycotina</taxon>
        <taxon>Pichiomycetes</taxon>
        <taxon>Pichiales</taxon>
        <taxon>Pichiaceae</taxon>
        <taxon>Ogataea</taxon>
        <taxon>Ogataea/Candida clade</taxon>
    </lineage>
</organism>
<sequence length="414" mass="45312">MLNHSISKQKFVSISYKRYLSTTKILLRGQNLTEKIVQNYAVGLPNGKIVHSGDYVSIKPAHVMSHDNSWPVALKFMGLGASKVKDNRQIVNTLDHDVQNKTEKNLSKYSNIENFAKKHGIDFYPAGRGIGHQIMIEEGYAFPGNLTVASDSHSNTYGGIGALGTPIVRTDAAAIWATGQTWWQIPPVAKVELKGSLPKGVTGKDVIVSLCGLFNNDEVLNHAIEFVGDEIENLPVDYRLTIANMTTEWGALSGLFPIDKTLINWYTNRLLRVGENHPRINNKTLEKLISDSENIKADNDSYYAKTLTIDLSTLTPYVSGPNSVKISNPLSKLSNDNLKINKAYLVSCTNSRLSDIKAAANIVKGKKIANDVEFYIAAASSEVQADAESQGAWKDLLDAGCIPLPAGCGPLKMH</sequence>
<accession>A0ACB5TRA7</accession>
<gene>
    <name evidence="1" type="ORF">Cboi01_000319200</name>
</gene>
<name>A0ACB5TRA7_CANBO</name>
<evidence type="ECO:0000313" key="2">
    <source>
        <dbReference type="Proteomes" id="UP001165101"/>
    </source>
</evidence>
<dbReference type="EMBL" id="BSXV01001676">
    <property type="protein sequence ID" value="GME93585.1"/>
    <property type="molecule type" value="Genomic_DNA"/>
</dbReference>